<evidence type="ECO:0000259" key="2">
    <source>
        <dbReference type="Pfam" id="PF22570"/>
    </source>
</evidence>
<dbReference type="EMBL" id="FUWV01000003">
    <property type="protein sequence ID" value="SJZ48464.1"/>
    <property type="molecule type" value="Genomic_DNA"/>
</dbReference>
<evidence type="ECO:0000313" key="4">
    <source>
        <dbReference type="Proteomes" id="UP000196365"/>
    </source>
</evidence>
<keyword evidence="1" id="KW-0472">Membrane</keyword>
<evidence type="ECO:0000256" key="1">
    <source>
        <dbReference type="SAM" id="Phobius"/>
    </source>
</evidence>
<dbReference type="Proteomes" id="UP000196365">
    <property type="component" value="Unassembled WGS sequence"/>
</dbReference>
<evidence type="ECO:0000313" key="3">
    <source>
        <dbReference type="EMBL" id="SJZ48464.1"/>
    </source>
</evidence>
<feature type="transmembrane region" description="Helical" evidence="1">
    <location>
        <begin position="34"/>
        <end position="56"/>
    </location>
</feature>
<organism evidence="3 4">
    <name type="scientific">Garciella nitratireducens DSM 15102</name>
    <dbReference type="NCBI Taxonomy" id="1121911"/>
    <lineage>
        <taxon>Bacteria</taxon>
        <taxon>Bacillati</taxon>
        <taxon>Bacillota</taxon>
        <taxon>Clostridia</taxon>
        <taxon>Eubacteriales</taxon>
        <taxon>Eubacteriaceae</taxon>
        <taxon>Garciella</taxon>
    </lineage>
</organism>
<feature type="domain" description="LiaF transmembrane" evidence="2">
    <location>
        <begin position="9"/>
        <end position="86"/>
    </location>
</feature>
<protein>
    <recommendedName>
        <fullName evidence="2">LiaF transmembrane domain-containing protein</fullName>
    </recommendedName>
</protein>
<name>A0A1T4L164_9FIRM</name>
<reference evidence="3 4" key="1">
    <citation type="submission" date="2017-02" db="EMBL/GenBank/DDBJ databases">
        <authorList>
            <person name="Peterson S.W."/>
        </authorList>
    </citation>
    <scope>NUCLEOTIDE SEQUENCE [LARGE SCALE GENOMIC DNA]</scope>
    <source>
        <strain evidence="3 4">DSM 15102</strain>
    </source>
</reference>
<keyword evidence="4" id="KW-1185">Reference proteome</keyword>
<gene>
    <name evidence="3" type="ORF">SAMN02745973_00779</name>
</gene>
<sequence length="105" mass="12452">MMKNRNICLGVLLILLGILWFLQNLNILDFEWSYFLDAIFDLWPLILIGMGIHLLVKNKMVKRMVWILFVLILVGYSFFLQGNLPIKIPDQIYQNQVYSSELQYL</sequence>
<accession>A0A1T4L164</accession>
<proteinExistence type="predicted"/>
<keyword evidence="1" id="KW-0812">Transmembrane</keyword>
<keyword evidence="1" id="KW-1133">Transmembrane helix</keyword>
<feature type="transmembrane region" description="Helical" evidence="1">
    <location>
        <begin position="63"/>
        <end position="80"/>
    </location>
</feature>
<dbReference type="InterPro" id="IPR054331">
    <property type="entry name" value="LiaF_TM"/>
</dbReference>
<dbReference type="AlphaFoldDB" id="A0A1T4L164"/>
<dbReference type="Pfam" id="PF22570">
    <property type="entry name" value="LiaF-TM"/>
    <property type="match status" value="1"/>
</dbReference>